<proteinExistence type="predicted"/>
<dbReference type="AlphaFoldDB" id="A0A0V1J395"/>
<accession>A0A0V1J395</accession>
<feature type="chain" id="PRO_5006880277" description="Protein MMS22-like" evidence="1">
    <location>
        <begin position="19"/>
        <end position="1225"/>
    </location>
</feature>
<name>A0A0V1J395_TRIPS</name>
<evidence type="ECO:0008006" key="4">
    <source>
        <dbReference type="Google" id="ProtNLM"/>
    </source>
</evidence>
<gene>
    <name evidence="2" type="ORF">T4C_925</name>
</gene>
<evidence type="ECO:0000313" key="3">
    <source>
        <dbReference type="Proteomes" id="UP000054826"/>
    </source>
</evidence>
<evidence type="ECO:0000256" key="1">
    <source>
        <dbReference type="SAM" id="SignalP"/>
    </source>
</evidence>
<sequence>MKLHLLNFTFLFPLYSSSVNETKELSNSFFRFVCPENTCQKLFPKIMSVASRIRRRAHRTAFVVSRWQVCKFRCSEYGSNGEHLIFSCNSEIMKRLFNGSCVEIEVLDDVVRSWPLFDVPFTGIDDLLRKEMLESLVKKFMAEMNKTFPVTPEAEVQLTKKSVCEFRRHTQEMLLLFIDIVLSYPTQNIAQYDVHPVKVILRKIASILYKIGCLHQPPITSIVGNKLDEDMKSLVIHTFLEIWWLLLSLTYAIKKRYPEEDRNFSLRMNSIVSGMKSFHGEVKILLLYSLTMFTENHDKFEKIVLAPCNCVEQMWLLLDMMSNHDSLTFFEWLESNKSSVKFFTRLLDRDSRNTLLSMQRQPCLRLALPRVQPLLEHKAYRTMCWSFVYGIAALLAKHCRPLTGSKSAIWALLNSTALKNVYTILIDGDIDEIDVYLRRYLFLVSTQFPCYDSVGIFFWDVFKKMLPVIEVTLESYTGVDSCFQGGLKWWENIQALIDQPFIALERKHVGIVDRFMAIFILHLKVPNGDQYRAKFKSRMVSLLQSRSPIAEQDVNSIFLLANLLFHFCAINFDSDFVDEWILQGLDPPYACFIEIGQLKHFWTVAMLYMKLRRGGRDHFGCEALGDMIYETIHSVMNRFLCITLAEQRQEMWKRVVVYFEALSLLFDNLTNDCEKQDIFFVKINFEQLVQEAKKHNNLVEADVKSMLVLFKLAYTSIKVWPALTRDRLLAYELTSSKALMAISRDYNHCPGLGAAWYAYLNFVTINYSGSEAEMVASSLVSRFASILPNVAEIVDLMTPLLYNERLIYSALPVRLMMSQRITLTLFYQCWLFGYKFEVPASSVTHMLNILNSRMDLGIVAADLLNPGFVCKRTIDRVGRMIDRITFEKRSELKLWLLQWAVPSAHAAIRQMAIMLYNFNNMNESLLNTIVTGLCYLFEHAASMLVSWNVRNHGAVNHLYTYFLDVNASCEAPLRRHYPELLEKLESAVLFGMVRGNLETDIGLIHELAELVKKVFFRPDFTDNRQMRSANIPLLMKMITHVKERMSERKYHIVRNLLFTEIMKRTVEGRQGTSADVEQNDELELQLMLVNHTAKFFNKLINFDREISFLLKTDYLKWCASCYMTFYPEQINELNTVIELSLSLLINPEGNGVEPFMRAMAEVSFALSCWSKELVKCFFKFILDKLPIEIVAGTVGIIGEMIFNSGQSTERLRIFQQLMRELIEKN</sequence>
<comment type="caution">
    <text evidence="2">The sequence shown here is derived from an EMBL/GenBank/DDBJ whole genome shotgun (WGS) entry which is preliminary data.</text>
</comment>
<reference evidence="2 3" key="1">
    <citation type="submission" date="2015-01" db="EMBL/GenBank/DDBJ databases">
        <title>Evolution of Trichinella species and genotypes.</title>
        <authorList>
            <person name="Korhonen P.K."/>
            <person name="Edoardo P."/>
            <person name="Giuseppe L.R."/>
            <person name="Gasser R.B."/>
        </authorList>
    </citation>
    <scope>NUCLEOTIDE SEQUENCE [LARGE SCALE GENOMIC DNA]</scope>
    <source>
        <strain evidence="2">ISS176</strain>
    </source>
</reference>
<dbReference type="Proteomes" id="UP000054826">
    <property type="component" value="Unassembled WGS sequence"/>
</dbReference>
<protein>
    <recommendedName>
        <fullName evidence="4">Protein MMS22-like</fullName>
    </recommendedName>
</protein>
<organism evidence="2 3">
    <name type="scientific">Trichinella pseudospiralis</name>
    <name type="common">Parasitic roundworm</name>
    <dbReference type="NCBI Taxonomy" id="6337"/>
    <lineage>
        <taxon>Eukaryota</taxon>
        <taxon>Metazoa</taxon>
        <taxon>Ecdysozoa</taxon>
        <taxon>Nematoda</taxon>
        <taxon>Enoplea</taxon>
        <taxon>Dorylaimia</taxon>
        <taxon>Trichinellida</taxon>
        <taxon>Trichinellidae</taxon>
        <taxon>Trichinella</taxon>
    </lineage>
</organism>
<keyword evidence="1" id="KW-0732">Signal</keyword>
<dbReference type="EMBL" id="JYDV01000140">
    <property type="protein sequence ID" value="KRZ29452.1"/>
    <property type="molecule type" value="Genomic_DNA"/>
</dbReference>
<feature type="signal peptide" evidence="1">
    <location>
        <begin position="1"/>
        <end position="18"/>
    </location>
</feature>
<evidence type="ECO:0000313" key="2">
    <source>
        <dbReference type="EMBL" id="KRZ29452.1"/>
    </source>
</evidence>